<sequence length="93" mass="10667">MQSKIFEPTPPPEVQKVRFHCTFFLAGLIGLFLGSIVLFFSSQVRRSGKNNIRSSKVVRISSKSETGSLLCVKYWKFNPSGYWKLKLHNKCIQ</sequence>
<evidence type="ECO:0000313" key="2">
    <source>
        <dbReference type="EMBL" id="RHZ81089.1"/>
    </source>
</evidence>
<organism evidence="2 3">
    <name type="scientific">Diversispora epigaea</name>
    <dbReference type="NCBI Taxonomy" id="1348612"/>
    <lineage>
        <taxon>Eukaryota</taxon>
        <taxon>Fungi</taxon>
        <taxon>Fungi incertae sedis</taxon>
        <taxon>Mucoromycota</taxon>
        <taxon>Glomeromycotina</taxon>
        <taxon>Glomeromycetes</taxon>
        <taxon>Diversisporales</taxon>
        <taxon>Diversisporaceae</taxon>
        <taxon>Diversispora</taxon>
    </lineage>
</organism>
<protein>
    <submittedName>
        <fullName evidence="2">Uncharacterized protein</fullName>
    </submittedName>
</protein>
<keyword evidence="1" id="KW-1133">Transmembrane helix</keyword>
<dbReference type="Proteomes" id="UP000266861">
    <property type="component" value="Unassembled WGS sequence"/>
</dbReference>
<keyword evidence="1" id="KW-0472">Membrane</keyword>
<dbReference type="AlphaFoldDB" id="A0A397IYI2"/>
<accession>A0A397IYI2</accession>
<reference evidence="2 3" key="1">
    <citation type="submission" date="2018-08" db="EMBL/GenBank/DDBJ databases">
        <title>Genome and evolution of the arbuscular mycorrhizal fungus Diversispora epigaea (formerly Glomus versiforme) and its bacterial endosymbionts.</title>
        <authorList>
            <person name="Sun X."/>
            <person name="Fei Z."/>
            <person name="Harrison M."/>
        </authorList>
    </citation>
    <scope>NUCLEOTIDE SEQUENCE [LARGE SCALE GENOMIC DNA]</scope>
    <source>
        <strain evidence="2 3">IT104</strain>
    </source>
</reference>
<comment type="caution">
    <text evidence="2">The sequence shown here is derived from an EMBL/GenBank/DDBJ whole genome shotgun (WGS) entry which is preliminary data.</text>
</comment>
<evidence type="ECO:0000256" key="1">
    <source>
        <dbReference type="SAM" id="Phobius"/>
    </source>
</evidence>
<name>A0A397IYI2_9GLOM</name>
<evidence type="ECO:0000313" key="3">
    <source>
        <dbReference type="Proteomes" id="UP000266861"/>
    </source>
</evidence>
<gene>
    <name evidence="2" type="ORF">Glove_123g188</name>
</gene>
<proteinExistence type="predicted"/>
<dbReference type="EMBL" id="PQFF01000115">
    <property type="protein sequence ID" value="RHZ81089.1"/>
    <property type="molecule type" value="Genomic_DNA"/>
</dbReference>
<keyword evidence="3" id="KW-1185">Reference proteome</keyword>
<feature type="transmembrane region" description="Helical" evidence="1">
    <location>
        <begin position="17"/>
        <end position="40"/>
    </location>
</feature>
<keyword evidence="1" id="KW-0812">Transmembrane</keyword>